<organism evidence="3 4">
    <name type="scientific">Candidatus Roizmanbacteria bacterium CG_4_9_14_0_2_um_filter_39_13</name>
    <dbReference type="NCBI Taxonomy" id="1974839"/>
    <lineage>
        <taxon>Bacteria</taxon>
        <taxon>Candidatus Roizmaniibacteriota</taxon>
    </lineage>
</organism>
<name>A0A2M8EZT8_9BACT</name>
<keyword evidence="3" id="KW-0255">Endonuclease</keyword>
<dbReference type="InterPro" id="IPR050190">
    <property type="entry name" value="UPF0213_domain"/>
</dbReference>
<evidence type="ECO:0000259" key="2">
    <source>
        <dbReference type="PROSITE" id="PS50164"/>
    </source>
</evidence>
<dbReference type="PANTHER" id="PTHR34477:SF1">
    <property type="entry name" value="UPF0213 PROTEIN YHBQ"/>
    <property type="match status" value="1"/>
</dbReference>
<dbReference type="Proteomes" id="UP000231383">
    <property type="component" value="Unassembled WGS sequence"/>
</dbReference>
<keyword evidence="3" id="KW-0378">Hydrolase</keyword>
<dbReference type="GO" id="GO:0004519">
    <property type="term" value="F:endonuclease activity"/>
    <property type="evidence" value="ECO:0007669"/>
    <property type="project" value="UniProtKB-KW"/>
</dbReference>
<evidence type="ECO:0000313" key="3">
    <source>
        <dbReference type="EMBL" id="PJC32520.1"/>
    </source>
</evidence>
<comment type="similarity">
    <text evidence="1">Belongs to the UPF0213 family.</text>
</comment>
<proteinExistence type="inferred from homology"/>
<dbReference type="PANTHER" id="PTHR34477">
    <property type="entry name" value="UPF0213 PROTEIN YHBQ"/>
    <property type="match status" value="1"/>
</dbReference>
<evidence type="ECO:0000313" key="4">
    <source>
        <dbReference type="Proteomes" id="UP000231383"/>
    </source>
</evidence>
<dbReference type="SUPFAM" id="SSF82771">
    <property type="entry name" value="GIY-YIG endonuclease"/>
    <property type="match status" value="1"/>
</dbReference>
<dbReference type="AlphaFoldDB" id="A0A2M8EZT8"/>
<protein>
    <submittedName>
        <fullName evidence="3">Endonuclease</fullName>
    </submittedName>
</protein>
<dbReference type="InterPro" id="IPR035901">
    <property type="entry name" value="GIY-YIG_endonuc_sf"/>
</dbReference>
<gene>
    <name evidence="3" type="ORF">CO051_03075</name>
</gene>
<dbReference type="EMBL" id="PFSC01000084">
    <property type="protein sequence ID" value="PJC32520.1"/>
    <property type="molecule type" value="Genomic_DNA"/>
</dbReference>
<dbReference type="Gene3D" id="3.40.1440.10">
    <property type="entry name" value="GIY-YIG endonuclease"/>
    <property type="match status" value="1"/>
</dbReference>
<dbReference type="CDD" id="cd10456">
    <property type="entry name" value="GIY-YIG_UPF0213"/>
    <property type="match status" value="1"/>
</dbReference>
<reference evidence="4" key="1">
    <citation type="submission" date="2017-09" db="EMBL/GenBank/DDBJ databases">
        <title>Depth-based differentiation of microbial function through sediment-hosted aquifers and enrichment of novel symbionts in the deep terrestrial subsurface.</title>
        <authorList>
            <person name="Probst A.J."/>
            <person name="Ladd B."/>
            <person name="Jarett J.K."/>
            <person name="Geller-Mcgrath D.E."/>
            <person name="Sieber C.M.K."/>
            <person name="Emerson J.B."/>
            <person name="Anantharaman K."/>
            <person name="Thomas B.C."/>
            <person name="Malmstrom R."/>
            <person name="Stieglmeier M."/>
            <person name="Klingl A."/>
            <person name="Woyke T."/>
            <person name="Ryan C.M."/>
            <person name="Banfield J.F."/>
        </authorList>
    </citation>
    <scope>NUCLEOTIDE SEQUENCE [LARGE SCALE GENOMIC DNA]</scope>
</reference>
<keyword evidence="3" id="KW-0540">Nuclease</keyword>
<sequence>MHYFYILRCSGNSLYCGQTTSIGRRIKEHNEDPKKSARYTWGRRPVRLVYFEEYKTLSDVLKRELEVKSWTKKKKELLVESWKAGKK</sequence>
<accession>A0A2M8EZT8</accession>
<dbReference type="SMART" id="SM00465">
    <property type="entry name" value="GIYc"/>
    <property type="match status" value="1"/>
</dbReference>
<dbReference type="PROSITE" id="PS50164">
    <property type="entry name" value="GIY_YIG"/>
    <property type="match status" value="1"/>
</dbReference>
<dbReference type="InterPro" id="IPR000305">
    <property type="entry name" value="GIY-YIG_endonuc"/>
</dbReference>
<feature type="domain" description="GIY-YIG" evidence="2">
    <location>
        <begin position="1"/>
        <end position="77"/>
    </location>
</feature>
<dbReference type="Pfam" id="PF01541">
    <property type="entry name" value="GIY-YIG"/>
    <property type="match status" value="1"/>
</dbReference>
<evidence type="ECO:0000256" key="1">
    <source>
        <dbReference type="ARBA" id="ARBA00007435"/>
    </source>
</evidence>
<comment type="caution">
    <text evidence="3">The sequence shown here is derived from an EMBL/GenBank/DDBJ whole genome shotgun (WGS) entry which is preliminary data.</text>
</comment>